<organism evidence="1 2">
    <name type="scientific">Methylophaga muralis</name>
    <dbReference type="NCBI Taxonomy" id="291169"/>
    <lineage>
        <taxon>Bacteria</taxon>
        <taxon>Pseudomonadati</taxon>
        <taxon>Pseudomonadota</taxon>
        <taxon>Gammaproteobacteria</taxon>
        <taxon>Thiotrichales</taxon>
        <taxon>Piscirickettsiaceae</taxon>
        <taxon>Methylophaga</taxon>
    </lineage>
</organism>
<gene>
    <name evidence="1" type="ORF">A9E74_00584</name>
</gene>
<protein>
    <submittedName>
        <fullName evidence="1">Uncharacterized protein</fullName>
    </submittedName>
</protein>
<accession>A0A1E3GUJ9</accession>
<comment type="caution">
    <text evidence="1">The sequence shown here is derived from an EMBL/GenBank/DDBJ whole genome shotgun (WGS) entry which is preliminary data.</text>
</comment>
<dbReference type="AlphaFoldDB" id="A0A1E3GUJ9"/>
<sequence length="169" mass="19040">MESISVAFSIFLSSITGGMQLHVSDVMGGDLETQIIEYQDHKIDYHYQFWKIKPASVCSTTKHELVSEYSQCTVAAKSFFIETCSHLTNNKRNHWKHKKLENMYCSAAVSYEPTIAQISIPTAKEAELLEAQQACSMLTLQARQTRSPQHATQRDKACAEYKALSAVTK</sequence>
<evidence type="ECO:0000313" key="1">
    <source>
        <dbReference type="EMBL" id="ODN67748.1"/>
    </source>
</evidence>
<dbReference type="RefSeq" id="WP_069295132.1">
    <property type="nucleotide sequence ID" value="NZ_MCRI01000003.1"/>
</dbReference>
<dbReference type="EMBL" id="MCRI01000003">
    <property type="protein sequence ID" value="ODN67748.1"/>
    <property type="molecule type" value="Genomic_DNA"/>
</dbReference>
<keyword evidence="2" id="KW-1185">Reference proteome</keyword>
<reference evidence="1 2" key="1">
    <citation type="submission" date="2016-07" db="EMBL/GenBank/DDBJ databases">
        <title>Draft Genome Sequence of Methylophaga muralis Bur 1.</title>
        <authorList>
            <person name="Vasilenko O.V."/>
            <person name="Doronina N.V."/>
            <person name="Shmareva M.N."/>
            <person name="Tarlachkov S.V."/>
            <person name="Mustakhimov I."/>
            <person name="Trotsenko Y.A."/>
        </authorList>
    </citation>
    <scope>NUCLEOTIDE SEQUENCE [LARGE SCALE GENOMIC DNA]</scope>
    <source>
        <strain evidence="1 2">Bur 1</strain>
    </source>
</reference>
<evidence type="ECO:0000313" key="2">
    <source>
        <dbReference type="Proteomes" id="UP000094379"/>
    </source>
</evidence>
<dbReference type="Proteomes" id="UP000094379">
    <property type="component" value="Unassembled WGS sequence"/>
</dbReference>
<name>A0A1E3GUJ9_9GAMM</name>
<proteinExistence type="predicted"/>